<dbReference type="Proteomes" id="UP000326396">
    <property type="component" value="Unassembled WGS sequence"/>
</dbReference>
<sequence>MGWPAHRSGRMGCSWRMSRVVECPAKEGGRMKPCPFGRMRPFDPKKVVVNLGRATPFPTLALDGLRCWGSLGAVLNDQGSRKKARTRSSERHCGCSISSSAKAILKREKFALLGEIGSFIINLKPSARGCNNPNDPTTLGPFQRCTKAITLRSASTKKATPSRSGRIIPSISAGTAMYIFDFLFTHDLAWSL</sequence>
<name>A0A5N6LJS5_9ASTR</name>
<accession>A0A5N6LJS5</accession>
<gene>
    <name evidence="1" type="ORF">E3N88_41733</name>
</gene>
<organism evidence="1 2">
    <name type="scientific">Mikania micrantha</name>
    <name type="common">bitter vine</name>
    <dbReference type="NCBI Taxonomy" id="192012"/>
    <lineage>
        <taxon>Eukaryota</taxon>
        <taxon>Viridiplantae</taxon>
        <taxon>Streptophyta</taxon>
        <taxon>Embryophyta</taxon>
        <taxon>Tracheophyta</taxon>
        <taxon>Spermatophyta</taxon>
        <taxon>Magnoliopsida</taxon>
        <taxon>eudicotyledons</taxon>
        <taxon>Gunneridae</taxon>
        <taxon>Pentapetalae</taxon>
        <taxon>asterids</taxon>
        <taxon>campanulids</taxon>
        <taxon>Asterales</taxon>
        <taxon>Asteraceae</taxon>
        <taxon>Asteroideae</taxon>
        <taxon>Heliantheae alliance</taxon>
        <taxon>Eupatorieae</taxon>
        <taxon>Mikania</taxon>
    </lineage>
</organism>
<evidence type="ECO:0000313" key="1">
    <source>
        <dbReference type="EMBL" id="KAD2152081.1"/>
    </source>
</evidence>
<keyword evidence="2" id="KW-1185">Reference proteome</keyword>
<reference evidence="1 2" key="1">
    <citation type="submission" date="2019-05" db="EMBL/GenBank/DDBJ databases">
        <title>Mikania micrantha, genome provides insights into the molecular mechanism of rapid growth.</title>
        <authorList>
            <person name="Liu B."/>
        </authorList>
    </citation>
    <scope>NUCLEOTIDE SEQUENCE [LARGE SCALE GENOMIC DNA]</scope>
    <source>
        <strain evidence="1">NLD-2019</strain>
        <tissue evidence="1">Leaf</tissue>
    </source>
</reference>
<proteinExistence type="predicted"/>
<comment type="caution">
    <text evidence="1">The sequence shown here is derived from an EMBL/GenBank/DDBJ whole genome shotgun (WGS) entry which is preliminary data.</text>
</comment>
<dbReference type="AlphaFoldDB" id="A0A5N6LJS5"/>
<evidence type="ECO:0000313" key="2">
    <source>
        <dbReference type="Proteomes" id="UP000326396"/>
    </source>
</evidence>
<dbReference type="EMBL" id="SZYD01000134">
    <property type="protein sequence ID" value="KAD2152081.1"/>
    <property type="molecule type" value="Genomic_DNA"/>
</dbReference>
<protein>
    <submittedName>
        <fullName evidence="1">Uncharacterized protein</fullName>
    </submittedName>
</protein>